<evidence type="ECO:0000313" key="3">
    <source>
        <dbReference type="Proteomes" id="UP000249065"/>
    </source>
</evidence>
<organism evidence="2 3">
    <name type="scientific">Roseicella frigidaeris</name>
    <dbReference type="NCBI Taxonomy" id="2230885"/>
    <lineage>
        <taxon>Bacteria</taxon>
        <taxon>Pseudomonadati</taxon>
        <taxon>Pseudomonadota</taxon>
        <taxon>Alphaproteobacteria</taxon>
        <taxon>Acetobacterales</taxon>
        <taxon>Roseomonadaceae</taxon>
        <taxon>Roseicella</taxon>
    </lineage>
</organism>
<name>A0A327M7R5_9PROT</name>
<evidence type="ECO:0008006" key="4">
    <source>
        <dbReference type="Google" id="ProtNLM"/>
    </source>
</evidence>
<dbReference type="Proteomes" id="UP000249065">
    <property type="component" value="Unassembled WGS sequence"/>
</dbReference>
<comment type="caution">
    <text evidence="2">The sequence shown here is derived from an EMBL/GenBank/DDBJ whole genome shotgun (WGS) entry which is preliminary data.</text>
</comment>
<keyword evidence="1" id="KW-0732">Signal</keyword>
<gene>
    <name evidence="2" type="ORF">DOO78_22395</name>
</gene>
<feature type="chain" id="PRO_5016363383" description="DUF2380 domain-containing protein" evidence="1">
    <location>
        <begin position="23"/>
        <end position="166"/>
    </location>
</feature>
<dbReference type="OrthoDB" id="8089716at2"/>
<evidence type="ECO:0000313" key="2">
    <source>
        <dbReference type="EMBL" id="RAI56108.1"/>
    </source>
</evidence>
<accession>A0A327M7R5</accession>
<dbReference type="InterPro" id="IPR021698">
    <property type="entry name" value="DUF3280"/>
</dbReference>
<dbReference type="EMBL" id="QLIX01000026">
    <property type="protein sequence ID" value="RAI56108.1"/>
    <property type="molecule type" value="Genomic_DNA"/>
</dbReference>
<evidence type="ECO:0000256" key="1">
    <source>
        <dbReference type="SAM" id="SignalP"/>
    </source>
</evidence>
<proteinExistence type="predicted"/>
<keyword evidence="3" id="KW-1185">Reference proteome</keyword>
<dbReference type="Pfam" id="PF11684">
    <property type="entry name" value="DUF3280"/>
    <property type="match status" value="1"/>
</dbReference>
<feature type="signal peptide" evidence="1">
    <location>
        <begin position="1"/>
        <end position="22"/>
    </location>
</feature>
<dbReference type="AlphaFoldDB" id="A0A327M7R5"/>
<sequence>MRLTRRTAWLPLLLSAAAPARAATTILVLDPELRDTSGEGETPAQQRRLAMIGEQLRKGLAASGRYSPVDPAPQRARLAAGPAPGTCPSCAAEAAAALGAQLALVTVVHKVSNLILGIHIVMLDAASGEARGAWQADIRGNTDESWRHGIAWLLRHRLLAGPEAGH</sequence>
<protein>
    <recommendedName>
        <fullName evidence="4">DUF2380 domain-containing protein</fullName>
    </recommendedName>
</protein>
<reference evidence="3" key="1">
    <citation type="submission" date="2018-06" db="EMBL/GenBank/DDBJ databases">
        <authorList>
            <person name="Khan S.A."/>
        </authorList>
    </citation>
    <scope>NUCLEOTIDE SEQUENCE [LARGE SCALE GENOMIC DNA]</scope>
    <source>
        <strain evidence="3">DB-1506</strain>
    </source>
</reference>